<dbReference type="NCBIfam" id="TIGR03025">
    <property type="entry name" value="EPS_sugtrans"/>
    <property type="match status" value="1"/>
</dbReference>
<dbReference type="PANTHER" id="PTHR30576:SF10">
    <property type="entry name" value="SLL5057 PROTEIN"/>
    <property type="match status" value="1"/>
</dbReference>
<evidence type="ECO:0000256" key="7">
    <source>
        <dbReference type="SAM" id="MobiDB-lite"/>
    </source>
</evidence>
<feature type="transmembrane region" description="Helical" evidence="8">
    <location>
        <begin position="48"/>
        <end position="70"/>
    </location>
</feature>
<organism evidence="10 11">
    <name type="scientific">Nocardioides scoriae</name>
    <dbReference type="NCBI Taxonomy" id="642780"/>
    <lineage>
        <taxon>Bacteria</taxon>
        <taxon>Bacillati</taxon>
        <taxon>Actinomycetota</taxon>
        <taxon>Actinomycetes</taxon>
        <taxon>Propionibacteriales</taxon>
        <taxon>Nocardioidaceae</taxon>
        <taxon>Nocardioides</taxon>
    </lineage>
</organism>
<keyword evidence="4 8" id="KW-0812">Transmembrane</keyword>
<evidence type="ECO:0000256" key="6">
    <source>
        <dbReference type="ARBA" id="ARBA00023136"/>
    </source>
</evidence>
<keyword evidence="11" id="KW-1185">Reference proteome</keyword>
<feature type="transmembrane region" description="Helical" evidence="8">
    <location>
        <begin position="321"/>
        <end position="347"/>
    </location>
</feature>
<comment type="similarity">
    <text evidence="2">Belongs to the bacterial sugar transferase family.</text>
</comment>
<keyword evidence="6 8" id="KW-0472">Membrane</keyword>
<dbReference type="PANTHER" id="PTHR30576">
    <property type="entry name" value="COLANIC BIOSYNTHESIS UDP-GLUCOSE LIPID CARRIER TRANSFERASE"/>
    <property type="match status" value="1"/>
</dbReference>
<dbReference type="Gene3D" id="3.40.50.720">
    <property type="entry name" value="NAD(P)-binding Rossmann-like Domain"/>
    <property type="match status" value="1"/>
</dbReference>
<feature type="transmembrane region" description="Helical" evidence="8">
    <location>
        <begin position="90"/>
        <end position="111"/>
    </location>
</feature>
<keyword evidence="3 10" id="KW-0808">Transferase</keyword>
<name>A0A1H1X0V0_9ACTN</name>
<feature type="transmembrane region" description="Helical" evidence="8">
    <location>
        <begin position="152"/>
        <end position="171"/>
    </location>
</feature>
<feature type="domain" description="Bacterial sugar transferase" evidence="9">
    <location>
        <begin position="319"/>
        <end position="508"/>
    </location>
</feature>
<dbReference type="Pfam" id="PF13727">
    <property type="entry name" value="CoA_binding_3"/>
    <property type="match status" value="1"/>
</dbReference>
<dbReference type="Pfam" id="PF02397">
    <property type="entry name" value="Bac_transf"/>
    <property type="match status" value="1"/>
</dbReference>
<dbReference type="Proteomes" id="UP000198859">
    <property type="component" value="Chromosome I"/>
</dbReference>
<evidence type="ECO:0000256" key="4">
    <source>
        <dbReference type="ARBA" id="ARBA00022692"/>
    </source>
</evidence>
<feature type="region of interest" description="Disordered" evidence="7">
    <location>
        <begin position="1"/>
        <end position="24"/>
    </location>
</feature>
<keyword evidence="5 8" id="KW-1133">Transmembrane helix</keyword>
<dbReference type="AlphaFoldDB" id="A0A1H1X0V0"/>
<evidence type="ECO:0000256" key="3">
    <source>
        <dbReference type="ARBA" id="ARBA00022679"/>
    </source>
</evidence>
<evidence type="ECO:0000313" key="10">
    <source>
        <dbReference type="EMBL" id="SDT02987.1"/>
    </source>
</evidence>
<evidence type="ECO:0000256" key="8">
    <source>
        <dbReference type="SAM" id="Phobius"/>
    </source>
</evidence>
<evidence type="ECO:0000256" key="2">
    <source>
        <dbReference type="ARBA" id="ARBA00006464"/>
    </source>
</evidence>
<dbReference type="InterPro" id="IPR003362">
    <property type="entry name" value="Bact_transf"/>
</dbReference>
<reference evidence="11" key="1">
    <citation type="submission" date="2016-10" db="EMBL/GenBank/DDBJ databases">
        <authorList>
            <person name="Varghese N."/>
            <person name="Submissions S."/>
        </authorList>
    </citation>
    <scope>NUCLEOTIDE SEQUENCE [LARGE SCALE GENOMIC DNA]</scope>
    <source>
        <strain evidence="11">DSM 22127</strain>
    </source>
</reference>
<evidence type="ECO:0000313" key="11">
    <source>
        <dbReference type="Proteomes" id="UP000198859"/>
    </source>
</evidence>
<dbReference type="EMBL" id="LT629757">
    <property type="protein sequence ID" value="SDT02987.1"/>
    <property type="molecule type" value="Genomic_DNA"/>
</dbReference>
<evidence type="ECO:0000256" key="1">
    <source>
        <dbReference type="ARBA" id="ARBA00004141"/>
    </source>
</evidence>
<dbReference type="GO" id="GO:0016020">
    <property type="term" value="C:membrane"/>
    <property type="evidence" value="ECO:0007669"/>
    <property type="project" value="UniProtKB-SubCell"/>
</dbReference>
<evidence type="ECO:0000256" key="5">
    <source>
        <dbReference type="ARBA" id="ARBA00022989"/>
    </source>
</evidence>
<dbReference type="InterPro" id="IPR017475">
    <property type="entry name" value="EPS_sugar_tfrase"/>
</dbReference>
<accession>A0A1H1X0V0</accession>
<sequence length="514" mass="55732">MSATVSSEHSTQIRSTLPRVPQQRDARFRRRASLVEASRTRSSGALRLLPVAALGIDLIAISLALVGGAAGRNALGALFVDSGTEYVPAIAVTGPLLALAWLASIALAGGYDRSVFGAGASEYSRVFNAALVSAGVIGVGSFLLRFDLSRGWFVLTFLIGVPLLIGGRFALRHWLKKSRQAGSFQHRVLIVGDAPHVESVNNVLERESWLGYQVIGALAPESDGSQTPSGIPILGDTRDIAGTAMEAKADIVFFAGGGVTSPTHLREIAWDLEGSSTQVVVAPSLSDVSRERIRVRPVGGLPLIHLEKPRAAMAARRAKRVFDVVGSLGILILSSPLFAYSAFRVWFHDRGPVFFRQERIGRDGDPFKCFKFRTMVTDAEKKLAEAHAAAGSDSNAVFYKLKVDPRITPPGKWLRRFSIDELPQLLNVLKGDMSLVGPRPQVAHEVALYDNAMARRLHVRPGMTGLWQVSGRSDLPMEEAIRLDLYYVDNWSMMQDLTILARTLGAVVGSRGAY</sequence>
<gene>
    <name evidence="10" type="ORF">SAMN04488570_3336</name>
</gene>
<dbReference type="GO" id="GO:0016780">
    <property type="term" value="F:phosphotransferase activity, for other substituted phosphate groups"/>
    <property type="evidence" value="ECO:0007669"/>
    <property type="project" value="TreeGrafter"/>
</dbReference>
<comment type="subcellular location">
    <subcellularLocation>
        <location evidence="1">Membrane</location>
        <topology evidence="1">Multi-pass membrane protein</topology>
    </subcellularLocation>
</comment>
<feature type="transmembrane region" description="Helical" evidence="8">
    <location>
        <begin position="123"/>
        <end position="146"/>
    </location>
</feature>
<evidence type="ECO:0000259" key="9">
    <source>
        <dbReference type="Pfam" id="PF02397"/>
    </source>
</evidence>
<feature type="compositionally biased region" description="Polar residues" evidence="7">
    <location>
        <begin position="1"/>
        <end position="15"/>
    </location>
</feature>
<protein>
    <submittedName>
        <fullName evidence="10">Undecaprenyl-phosphate galactose phosphotransferase, WbaP/exopolysaccharide biosynthesis polyprenyl glycosylphosphotransferase</fullName>
    </submittedName>
</protein>
<dbReference type="STRING" id="642780.SAMN04488570_3336"/>
<proteinExistence type="inferred from homology"/>